<gene>
    <name evidence="3" type="primary">icaB</name>
    <name evidence="3" type="ORF">NCTC12360_03609</name>
</gene>
<dbReference type="PROSITE" id="PS51677">
    <property type="entry name" value="NODB"/>
    <property type="match status" value="1"/>
</dbReference>
<dbReference type="GO" id="GO:0016810">
    <property type="term" value="F:hydrolase activity, acting on carbon-nitrogen (but not peptide) bonds"/>
    <property type="evidence" value="ECO:0007669"/>
    <property type="project" value="InterPro"/>
</dbReference>
<name>A0A376H9I7_ENTGA</name>
<dbReference type="Pfam" id="PF01522">
    <property type="entry name" value="Polysacc_deac_1"/>
    <property type="match status" value="1"/>
</dbReference>
<dbReference type="InterPro" id="IPR051398">
    <property type="entry name" value="Polysacch_Deacetylase"/>
</dbReference>
<dbReference type="Gene3D" id="3.20.20.370">
    <property type="entry name" value="Glycoside hydrolase/deacetylase"/>
    <property type="match status" value="1"/>
</dbReference>
<keyword evidence="1" id="KW-0732">Signal</keyword>
<dbReference type="PANTHER" id="PTHR34216:SF13">
    <property type="entry name" value="XYLANASE_CHITIN DEACETYLASE"/>
    <property type="match status" value="1"/>
</dbReference>
<accession>A0A376H9I7</accession>
<dbReference type="EMBL" id="UFYW01000001">
    <property type="protein sequence ID" value="STD85058.1"/>
    <property type="molecule type" value="Genomic_DNA"/>
</dbReference>
<evidence type="ECO:0000256" key="1">
    <source>
        <dbReference type="ARBA" id="ARBA00022729"/>
    </source>
</evidence>
<dbReference type="SUPFAM" id="SSF88713">
    <property type="entry name" value="Glycoside hydrolase/deacetylase"/>
    <property type="match status" value="1"/>
</dbReference>
<proteinExistence type="predicted"/>
<dbReference type="OrthoDB" id="9778320at2"/>
<sequence length="247" mass="28778">MFRTLVFHEIRPDNELSEQPRPIEVADGYQDALPLPLFNSCSHFKQQIDFLKAEKYHTLTLEEVKDYYLQKKALPEKAVLLTFDDCYQSMKEYAYPLLKDAGFKATAFVVSGWLFAEPSPYQPAVSKTLSRSELTEMSDVFEYANHTTHFHERKGMMGRSMWEPAEKFAADLDRCNQTVAIQDVFAYPFGFYDQQTIKTLEAKDFVLSFTTIPGFNTLETPRMELRRDIIPFSLDKTSFEELFKKTY</sequence>
<reference evidence="3 4" key="1">
    <citation type="submission" date="2018-06" db="EMBL/GenBank/DDBJ databases">
        <authorList>
            <consortium name="Pathogen Informatics"/>
            <person name="Doyle S."/>
        </authorList>
    </citation>
    <scope>NUCLEOTIDE SEQUENCE [LARGE SCALE GENOMIC DNA]</scope>
    <source>
        <strain evidence="3 4">NCTC12360</strain>
    </source>
</reference>
<protein>
    <submittedName>
        <fullName evidence="3">Poly-beta-1,6-N-acetyl-D-glucosamine N-deacetylase</fullName>
        <ecNumber evidence="3">3.5.1.-</ecNumber>
    </submittedName>
</protein>
<evidence type="ECO:0000259" key="2">
    <source>
        <dbReference type="PROSITE" id="PS51677"/>
    </source>
</evidence>
<keyword evidence="3" id="KW-0378">Hydrolase</keyword>
<dbReference type="Proteomes" id="UP000254807">
    <property type="component" value="Unassembled WGS sequence"/>
</dbReference>
<dbReference type="RefSeq" id="WP_060814007.1">
    <property type="nucleotide sequence ID" value="NZ_JARPZP010000001.1"/>
</dbReference>
<feature type="domain" description="NodB homology" evidence="2">
    <location>
        <begin position="77"/>
        <end position="247"/>
    </location>
</feature>
<evidence type="ECO:0000313" key="3">
    <source>
        <dbReference type="EMBL" id="STD85058.1"/>
    </source>
</evidence>
<keyword evidence="4" id="KW-1185">Reference proteome</keyword>
<dbReference type="InterPro" id="IPR011330">
    <property type="entry name" value="Glyco_hydro/deAcase_b/a-brl"/>
</dbReference>
<dbReference type="InterPro" id="IPR002509">
    <property type="entry name" value="NODB_dom"/>
</dbReference>
<organism evidence="3 4">
    <name type="scientific">Enterococcus gallinarum</name>
    <dbReference type="NCBI Taxonomy" id="1353"/>
    <lineage>
        <taxon>Bacteria</taxon>
        <taxon>Bacillati</taxon>
        <taxon>Bacillota</taxon>
        <taxon>Bacilli</taxon>
        <taxon>Lactobacillales</taxon>
        <taxon>Enterococcaceae</taxon>
        <taxon>Enterococcus</taxon>
    </lineage>
</organism>
<dbReference type="GO" id="GO:0005975">
    <property type="term" value="P:carbohydrate metabolic process"/>
    <property type="evidence" value="ECO:0007669"/>
    <property type="project" value="InterPro"/>
</dbReference>
<evidence type="ECO:0000313" key="4">
    <source>
        <dbReference type="Proteomes" id="UP000254807"/>
    </source>
</evidence>
<dbReference type="AlphaFoldDB" id="A0A376H9I7"/>
<dbReference type="EC" id="3.5.1.-" evidence="3"/>
<dbReference type="PANTHER" id="PTHR34216">
    <property type="match status" value="1"/>
</dbReference>